<protein>
    <submittedName>
        <fullName evidence="1">Uncharacterized protein</fullName>
    </submittedName>
</protein>
<proteinExistence type="predicted"/>
<gene>
    <name evidence="1" type="ORF">LTRI10_LOCUS21247</name>
</gene>
<accession>A0AAV2E263</accession>
<dbReference type="Proteomes" id="UP001497516">
    <property type="component" value="Chromosome 4"/>
</dbReference>
<organism evidence="1 2">
    <name type="scientific">Linum trigynum</name>
    <dbReference type="NCBI Taxonomy" id="586398"/>
    <lineage>
        <taxon>Eukaryota</taxon>
        <taxon>Viridiplantae</taxon>
        <taxon>Streptophyta</taxon>
        <taxon>Embryophyta</taxon>
        <taxon>Tracheophyta</taxon>
        <taxon>Spermatophyta</taxon>
        <taxon>Magnoliopsida</taxon>
        <taxon>eudicotyledons</taxon>
        <taxon>Gunneridae</taxon>
        <taxon>Pentapetalae</taxon>
        <taxon>rosids</taxon>
        <taxon>fabids</taxon>
        <taxon>Malpighiales</taxon>
        <taxon>Linaceae</taxon>
        <taxon>Linum</taxon>
    </lineage>
</organism>
<name>A0AAV2E263_9ROSI</name>
<dbReference type="AlphaFoldDB" id="A0AAV2E263"/>
<keyword evidence="2" id="KW-1185">Reference proteome</keyword>
<evidence type="ECO:0000313" key="2">
    <source>
        <dbReference type="Proteomes" id="UP001497516"/>
    </source>
</evidence>
<evidence type="ECO:0000313" key="1">
    <source>
        <dbReference type="EMBL" id="CAL1379748.1"/>
    </source>
</evidence>
<reference evidence="1 2" key="1">
    <citation type="submission" date="2024-04" db="EMBL/GenBank/DDBJ databases">
        <authorList>
            <person name="Fracassetti M."/>
        </authorList>
    </citation>
    <scope>NUCLEOTIDE SEQUENCE [LARGE SCALE GENOMIC DNA]</scope>
</reference>
<sequence>MNGRTTPWRKKQKQNQTRNSYCEGWILLLDVDRHFSKLKLASNGVEDQARALEDSCSSLSLSRNRSLSLKLQSPSVWLKICLKGHHWPKHGRGHGRALPQPARALASVNYTASAQGETRPCFGGTRSCFGGTRPCFVPVFWLDFANSN</sequence>
<dbReference type="EMBL" id="OZ034817">
    <property type="protein sequence ID" value="CAL1379748.1"/>
    <property type="molecule type" value="Genomic_DNA"/>
</dbReference>